<proteinExistence type="predicted"/>
<sequence>MSRFVLYCGGEGAVRPEEAAQTSRDAGAKVIATGTGTVVVEARPAQIKLISSRLPGWSYTLERREVRKPTPPRRKAA</sequence>
<keyword evidence="2" id="KW-1185">Reference proteome</keyword>
<gene>
    <name evidence="1" type="ORF">OMP39_07375</name>
</gene>
<protein>
    <submittedName>
        <fullName evidence="1">Uncharacterized protein</fullName>
    </submittedName>
</protein>
<name>A0ABY6MWJ8_9BURK</name>
<evidence type="ECO:0000313" key="2">
    <source>
        <dbReference type="Proteomes" id="UP001163266"/>
    </source>
</evidence>
<reference evidence="1" key="1">
    <citation type="submission" date="2022-10" db="EMBL/GenBank/DDBJ databases">
        <title>Complete genome sequence of Schlegelella aquatica LMG 23380.</title>
        <authorList>
            <person name="Musilova J."/>
            <person name="Kourilova X."/>
            <person name="Bezdicek M."/>
            <person name="Hermankova K."/>
            <person name="Obruca S."/>
            <person name="Sedlar K."/>
        </authorList>
    </citation>
    <scope>NUCLEOTIDE SEQUENCE</scope>
    <source>
        <strain evidence="1">LMG 23380</strain>
    </source>
</reference>
<dbReference type="Proteomes" id="UP001163266">
    <property type="component" value="Chromosome"/>
</dbReference>
<evidence type="ECO:0000313" key="1">
    <source>
        <dbReference type="EMBL" id="UZD56374.1"/>
    </source>
</evidence>
<dbReference type="EMBL" id="CP110257">
    <property type="protein sequence ID" value="UZD56374.1"/>
    <property type="molecule type" value="Genomic_DNA"/>
</dbReference>
<accession>A0ABY6MWJ8</accession>
<dbReference type="RefSeq" id="WP_264894342.1">
    <property type="nucleotide sequence ID" value="NZ_CP110257.1"/>
</dbReference>
<organism evidence="1 2">
    <name type="scientific">Caldimonas aquatica</name>
    <dbReference type="NCBI Taxonomy" id="376175"/>
    <lineage>
        <taxon>Bacteria</taxon>
        <taxon>Pseudomonadati</taxon>
        <taxon>Pseudomonadota</taxon>
        <taxon>Betaproteobacteria</taxon>
        <taxon>Burkholderiales</taxon>
        <taxon>Sphaerotilaceae</taxon>
        <taxon>Caldimonas</taxon>
    </lineage>
</organism>